<dbReference type="Proteomes" id="UP001164539">
    <property type="component" value="Chromosome 7"/>
</dbReference>
<accession>A0ACC1XWV8</accession>
<gene>
    <name evidence="1" type="ORF">OWV82_013808</name>
</gene>
<name>A0ACC1XWV8_MELAZ</name>
<evidence type="ECO:0000313" key="2">
    <source>
        <dbReference type="Proteomes" id="UP001164539"/>
    </source>
</evidence>
<sequence>MLASLVAPANMASGESETQDVIIQIDGETSCIMSELNWLESIMKGESENNWKRRQIFHKVPEIFRGLKSNKGCFDPLVVSIGPYHHGKPELKLMEEQKFEMALQLYNGDVQSAKAKYNKLKPVSRDSRNCYAEDSTKEIDEEEFNRMMFLDGSFVSPVHLLLENQLPYEVLKQLMSFHRKITSRTCLKSFIQELPMGIVKSKSGNCQITKLEFEDRPAHLLAFFRSQHIGTYSIQKPSTNGGFLNRSATQLKAAGIIFGPSRSSEYTNVNFKSGCLELPILTIDDSTKSILLNMIAYESFPDGPDDLFITSYVCFMDSLIDDAEDVRLLRSWGIVPNFLGKDQQVADLFNQIATNTAPNPIVYAEITERVKGYYRKLLKVWMAQWLKNNFSFIAFFAGTSALILSIIQTYFAAYSVVRQ</sequence>
<organism evidence="1 2">
    <name type="scientific">Melia azedarach</name>
    <name type="common">Chinaberry tree</name>
    <dbReference type="NCBI Taxonomy" id="155640"/>
    <lineage>
        <taxon>Eukaryota</taxon>
        <taxon>Viridiplantae</taxon>
        <taxon>Streptophyta</taxon>
        <taxon>Embryophyta</taxon>
        <taxon>Tracheophyta</taxon>
        <taxon>Spermatophyta</taxon>
        <taxon>Magnoliopsida</taxon>
        <taxon>eudicotyledons</taxon>
        <taxon>Gunneridae</taxon>
        <taxon>Pentapetalae</taxon>
        <taxon>rosids</taxon>
        <taxon>malvids</taxon>
        <taxon>Sapindales</taxon>
        <taxon>Meliaceae</taxon>
        <taxon>Melia</taxon>
    </lineage>
</organism>
<protein>
    <submittedName>
        <fullName evidence="1">Uncharacterized protein</fullName>
    </submittedName>
</protein>
<evidence type="ECO:0000313" key="1">
    <source>
        <dbReference type="EMBL" id="KAJ4715448.1"/>
    </source>
</evidence>
<comment type="caution">
    <text evidence="1">The sequence shown here is derived from an EMBL/GenBank/DDBJ whole genome shotgun (WGS) entry which is preliminary data.</text>
</comment>
<keyword evidence="2" id="KW-1185">Reference proteome</keyword>
<proteinExistence type="predicted"/>
<dbReference type="EMBL" id="CM051400">
    <property type="protein sequence ID" value="KAJ4715448.1"/>
    <property type="molecule type" value="Genomic_DNA"/>
</dbReference>
<reference evidence="1 2" key="1">
    <citation type="journal article" date="2023" name="Science">
        <title>Complex scaffold remodeling in plant triterpene biosynthesis.</title>
        <authorList>
            <person name="De La Pena R."/>
            <person name="Hodgson H."/>
            <person name="Liu J.C."/>
            <person name="Stephenson M.J."/>
            <person name="Martin A.C."/>
            <person name="Owen C."/>
            <person name="Harkess A."/>
            <person name="Leebens-Mack J."/>
            <person name="Jimenez L.E."/>
            <person name="Osbourn A."/>
            <person name="Sattely E.S."/>
        </authorList>
    </citation>
    <scope>NUCLEOTIDE SEQUENCE [LARGE SCALE GENOMIC DNA]</scope>
    <source>
        <strain evidence="2">cv. JPN11</strain>
        <tissue evidence="1">Leaf</tissue>
    </source>
</reference>